<evidence type="ECO:0000313" key="5">
    <source>
        <dbReference type="Proteomes" id="UP001519273"/>
    </source>
</evidence>
<dbReference type="PROSITE" id="PS51186">
    <property type="entry name" value="GNAT"/>
    <property type="match status" value="1"/>
</dbReference>
<dbReference type="Proteomes" id="UP001519273">
    <property type="component" value="Unassembled WGS sequence"/>
</dbReference>
<proteinExistence type="predicted"/>
<evidence type="ECO:0000259" key="3">
    <source>
        <dbReference type="PROSITE" id="PS51186"/>
    </source>
</evidence>
<keyword evidence="1" id="KW-0808">Transferase</keyword>
<dbReference type="Pfam" id="PF00583">
    <property type="entry name" value="Acetyltransf_1"/>
    <property type="match status" value="1"/>
</dbReference>
<sequence>MDISIRNAVYEDFAAVLDLVKQIQEMHANARPDIYKHTDTPIEITAFKEMLKSEDHLIFVAENAHTGKICAYAILRIVSIFNSPILQERKMLFMNEIAVDKAVRRQGIGKRLFQYIIDIGKELKADSIDLSVANFNIEATTFYTQLGMNIRSTRMEYIVRDDEK</sequence>
<gene>
    <name evidence="4" type="ORF">J2Z20_001405</name>
</gene>
<dbReference type="InterPro" id="IPR016181">
    <property type="entry name" value="Acyl_CoA_acyltransferase"/>
</dbReference>
<name>A0ABS4H1Y8_9BACL</name>
<protein>
    <submittedName>
        <fullName evidence="4">Ribosomal protein S18 acetylase RimI-like enzyme</fullName>
    </submittedName>
</protein>
<feature type="domain" description="N-acetyltransferase" evidence="3">
    <location>
        <begin position="18"/>
        <end position="164"/>
    </location>
</feature>
<organism evidence="4 5">
    <name type="scientific">Paenibacillus sediminis</name>
    <dbReference type="NCBI Taxonomy" id="664909"/>
    <lineage>
        <taxon>Bacteria</taxon>
        <taxon>Bacillati</taxon>
        <taxon>Bacillota</taxon>
        <taxon>Bacilli</taxon>
        <taxon>Bacillales</taxon>
        <taxon>Paenibacillaceae</taxon>
        <taxon>Paenibacillus</taxon>
    </lineage>
</organism>
<dbReference type="CDD" id="cd04301">
    <property type="entry name" value="NAT_SF"/>
    <property type="match status" value="1"/>
</dbReference>
<dbReference type="InterPro" id="IPR000182">
    <property type="entry name" value="GNAT_dom"/>
</dbReference>
<dbReference type="Gene3D" id="3.40.630.30">
    <property type="match status" value="1"/>
</dbReference>
<dbReference type="PANTHER" id="PTHR10545:SF29">
    <property type="entry name" value="GH14572P-RELATED"/>
    <property type="match status" value="1"/>
</dbReference>
<reference evidence="4 5" key="1">
    <citation type="submission" date="2021-03" db="EMBL/GenBank/DDBJ databases">
        <title>Genomic Encyclopedia of Type Strains, Phase IV (KMG-IV): sequencing the most valuable type-strain genomes for metagenomic binning, comparative biology and taxonomic classification.</title>
        <authorList>
            <person name="Goeker M."/>
        </authorList>
    </citation>
    <scope>NUCLEOTIDE SEQUENCE [LARGE SCALE GENOMIC DNA]</scope>
    <source>
        <strain evidence="4 5">DSM 23491</strain>
    </source>
</reference>
<dbReference type="EMBL" id="JAGGKP010000001">
    <property type="protein sequence ID" value="MBP1936544.1"/>
    <property type="molecule type" value="Genomic_DNA"/>
</dbReference>
<evidence type="ECO:0000256" key="2">
    <source>
        <dbReference type="ARBA" id="ARBA00023315"/>
    </source>
</evidence>
<keyword evidence="5" id="KW-1185">Reference proteome</keyword>
<dbReference type="RefSeq" id="WP_209847005.1">
    <property type="nucleotide sequence ID" value="NZ_CBCRVE010000002.1"/>
</dbReference>
<dbReference type="SUPFAM" id="SSF55729">
    <property type="entry name" value="Acyl-CoA N-acyltransferases (Nat)"/>
    <property type="match status" value="1"/>
</dbReference>
<evidence type="ECO:0000256" key="1">
    <source>
        <dbReference type="ARBA" id="ARBA00022679"/>
    </source>
</evidence>
<accession>A0ABS4H1Y8</accession>
<comment type="caution">
    <text evidence="4">The sequence shown here is derived from an EMBL/GenBank/DDBJ whole genome shotgun (WGS) entry which is preliminary data.</text>
</comment>
<dbReference type="PANTHER" id="PTHR10545">
    <property type="entry name" value="DIAMINE N-ACETYLTRANSFERASE"/>
    <property type="match status" value="1"/>
</dbReference>
<dbReference type="InterPro" id="IPR051016">
    <property type="entry name" value="Diverse_Substrate_AcTransf"/>
</dbReference>
<evidence type="ECO:0000313" key="4">
    <source>
        <dbReference type="EMBL" id="MBP1936544.1"/>
    </source>
</evidence>
<keyword evidence="2" id="KW-0012">Acyltransferase</keyword>